<evidence type="ECO:0000256" key="1">
    <source>
        <dbReference type="ARBA" id="ARBA00004370"/>
    </source>
</evidence>
<dbReference type="SUPFAM" id="SSF56112">
    <property type="entry name" value="Protein kinase-like (PK-like)"/>
    <property type="match status" value="1"/>
</dbReference>
<organism evidence="10 11">
    <name type="scientific">Porites lobata</name>
    <dbReference type="NCBI Taxonomy" id="104759"/>
    <lineage>
        <taxon>Eukaryota</taxon>
        <taxon>Metazoa</taxon>
        <taxon>Cnidaria</taxon>
        <taxon>Anthozoa</taxon>
        <taxon>Hexacorallia</taxon>
        <taxon>Scleractinia</taxon>
        <taxon>Fungiina</taxon>
        <taxon>Poritidae</taxon>
        <taxon>Porites</taxon>
    </lineage>
</organism>
<dbReference type="EMBL" id="CALNXK010000362">
    <property type="protein sequence ID" value="CAH3183734.1"/>
    <property type="molecule type" value="Genomic_DNA"/>
</dbReference>
<dbReference type="Gene3D" id="3.30.200.20">
    <property type="entry name" value="Phosphorylase Kinase, domain 1"/>
    <property type="match status" value="1"/>
</dbReference>
<protein>
    <recommendedName>
        <fullName evidence="9">Protein kinase domain-containing protein</fullName>
    </recommendedName>
</protein>
<dbReference type="InterPro" id="IPR011009">
    <property type="entry name" value="Kinase-like_dom_sf"/>
</dbReference>
<accession>A0ABN8S084</accession>
<evidence type="ECO:0000256" key="2">
    <source>
        <dbReference type="ARBA" id="ARBA00022692"/>
    </source>
</evidence>
<dbReference type="InterPro" id="IPR000719">
    <property type="entry name" value="Prot_kinase_dom"/>
</dbReference>
<evidence type="ECO:0000256" key="4">
    <source>
        <dbReference type="ARBA" id="ARBA00022741"/>
    </source>
</evidence>
<dbReference type="InterPro" id="IPR001245">
    <property type="entry name" value="Ser-Thr/Tyr_kinase_cat_dom"/>
</dbReference>
<keyword evidence="5" id="KW-0067">ATP-binding</keyword>
<comment type="caution">
    <text evidence="10">The sequence shown here is derived from an EMBL/GenBank/DDBJ whole genome shotgun (WGS) entry which is preliminary data.</text>
</comment>
<keyword evidence="11" id="KW-1185">Reference proteome</keyword>
<proteinExistence type="predicted"/>
<feature type="domain" description="Protein kinase" evidence="9">
    <location>
        <begin position="3"/>
        <end position="516"/>
    </location>
</feature>
<gene>
    <name evidence="10" type="ORF">PLOB_00029087</name>
</gene>
<reference evidence="10 11" key="1">
    <citation type="submission" date="2022-05" db="EMBL/GenBank/DDBJ databases">
        <authorList>
            <consortium name="Genoscope - CEA"/>
            <person name="William W."/>
        </authorList>
    </citation>
    <scope>NUCLEOTIDE SEQUENCE [LARGE SCALE GENOMIC DNA]</scope>
</reference>
<dbReference type="Proteomes" id="UP001159405">
    <property type="component" value="Unassembled WGS sequence"/>
</dbReference>
<keyword evidence="7" id="KW-0472">Membrane</keyword>
<dbReference type="InterPro" id="IPR020635">
    <property type="entry name" value="Tyr_kinase_cat_dom"/>
</dbReference>
<dbReference type="CDD" id="cd00192">
    <property type="entry name" value="PTKc"/>
    <property type="match status" value="1"/>
</dbReference>
<dbReference type="PANTHER" id="PTHR24416">
    <property type="entry name" value="TYROSINE-PROTEIN KINASE RECEPTOR"/>
    <property type="match status" value="1"/>
</dbReference>
<evidence type="ECO:0000256" key="5">
    <source>
        <dbReference type="ARBA" id="ARBA00022840"/>
    </source>
</evidence>
<dbReference type="Pfam" id="PF07714">
    <property type="entry name" value="PK_Tyr_Ser-Thr"/>
    <property type="match status" value="2"/>
</dbReference>
<evidence type="ECO:0000313" key="11">
    <source>
        <dbReference type="Proteomes" id="UP001159405"/>
    </source>
</evidence>
<dbReference type="PROSITE" id="PS00109">
    <property type="entry name" value="PROTEIN_KINASE_TYR"/>
    <property type="match status" value="1"/>
</dbReference>
<dbReference type="PROSITE" id="PS50011">
    <property type="entry name" value="PROTEIN_KINASE_DOM"/>
    <property type="match status" value="1"/>
</dbReference>
<evidence type="ECO:0000313" key="10">
    <source>
        <dbReference type="EMBL" id="CAH3183734.1"/>
    </source>
</evidence>
<dbReference type="PIRSF" id="PIRSF000615">
    <property type="entry name" value="TyrPK_CSF1-R"/>
    <property type="match status" value="1"/>
</dbReference>
<keyword evidence="8" id="KW-0675">Receptor</keyword>
<keyword evidence="4" id="KW-0547">Nucleotide-binding</keyword>
<dbReference type="InterPro" id="IPR050122">
    <property type="entry name" value="RTK"/>
</dbReference>
<dbReference type="PANTHER" id="PTHR24416:SF550">
    <property type="entry name" value="FIBROBLAST GROWTH FACTOR RECEPTOR HOMOLOG 1-RELATED"/>
    <property type="match status" value="1"/>
</dbReference>
<keyword evidence="2" id="KW-0812">Transmembrane</keyword>
<dbReference type="InterPro" id="IPR008266">
    <property type="entry name" value="Tyr_kinase_AS"/>
</dbReference>
<name>A0ABN8S084_9CNID</name>
<evidence type="ECO:0000256" key="7">
    <source>
        <dbReference type="ARBA" id="ARBA00023136"/>
    </source>
</evidence>
<comment type="subcellular location">
    <subcellularLocation>
        <location evidence="1">Membrane</location>
    </subcellularLocation>
</comment>
<evidence type="ECO:0000256" key="6">
    <source>
        <dbReference type="ARBA" id="ARBA00022989"/>
    </source>
</evidence>
<dbReference type="Gene3D" id="1.10.510.10">
    <property type="entry name" value="Transferase(Phosphotransferase) domain 1"/>
    <property type="match status" value="2"/>
</dbReference>
<evidence type="ECO:0000259" key="9">
    <source>
        <dbReference type="PROSITE" id="PS50011"/>
    </source>
</evidence>
<keyword evidence="6" id="KW-1133">Transmembrane helix</keyword>
<sequence>MRTEFVENLGQGAFSKVQKAKLKDGLEYFDLEKSSRSEMTIAIKKLRDGASEEEKRQFLDEIELMKEVGKHQNVLSFLGCWTTTKPFLLIMEYVAHGDLLRWLRRKRSQMSSSTLGNAEARLKNEELFAGTRKQSVTVHQRTGFSKSALYELYEQKIDTDDDEECTILIIVFSTLTYLDELAENTGDECDYDCESFIPFDLMSFARQVARGMSYLAEKGLVHRDLAARNILVAHGKKLKIADFGLMRELHRGMYEVKRQKRLPIKWMAPESLYEQIFSCKSDVWSFGVVMWEIATLGGSPYPLLNNIDVMRRLKTEYRMEKPDLCPDDLKDFRGSGNPRQLFRPYWVPPAWHGARHGFSPFTNPTAVPRRWDPIRVKKLSGVATAPEIFACWHLAIAITSNNDNKKCNCHRSFIKKFTIFDENVQICRKGFKTLALSLVSFIEFQGSHNVPFFLSAQYSSNFCSTTFSFKSSSGFANANPSNKSNPFYSLMKDCWKQKPYERPSFPELVERLEQLMLQEVEYLDFNLLDETKDYYQVTESNMGEIDDEEMSIA</sequence>
<keyword evidence="3" id="KW-0732">Signal</keyword>
<evidence type="ECO:0000256" key="8">
    <source>
        <dbReference type="ARBA" id="ARBA00023170"/>
    </source>
</evidence>
<dbReference type="SMART" id="SM00219">
    <property type="entry name" value="TyrKc"/>
    <property type="match status" value="1"/>
</dbReference>
<evidence type="ECO:0000256" key="3">
    <source>
        <dbReference type="ARBA" id="ARBA00022729"/>
    </source>
</evidence>